<dbReference type="Proteomes" id="UP001519306">
    <property type="component" value="Unassembled WGS sequence"/>
</dbReference>
<dbReference type="Pfam" id="PF11258">
    <property type="entry name" value="DUF3048"/>
    <property type="match status" value="1"/>
</dbReference>
<feature type="domain" description="DUF3048" evidence="1">
    <location>
        <begin position="41"/>
        <end position="184"/>
    </location>
</feature>
<organism evidence="3 4">
    <name type="scientific">Peptoniphilus stercorisuis</name>
    <dbReference type="NCBI Taxonomy" id="1436965"/>
    <lineage>
        <taxon>Bacteria</taxon>
        <taxon>Bacillati</taxon>
        <taxon>Bacillota</taxon>
        <taxon>Tissierellia</taxon>
        <taxon>Tissierellales</taxon>
        <taxon>Peptoniphilaceae</taxon>
        <taxon>Peptoniphilus</taxon>
    </lineage>
</organism>
<evidence type="ECO:0000313" key="4">
    <source>
        <dbReference type="Proteomes" id="UP001519306"/>
    </source>
</evidence>
<sequence>MKTLKKITLIISLSIFLTSCGSNSPIKESKVEEKPKYYAPLSGVETEKDIKNEPVFSIMLDNHPGARPQSGLNDAEIIYEFKAEGQYTRYLALFQKNQASVIGPVRSARPYFVNTASEYNSIYAHWGGSEAGYNQIQKLSLKDLDGIFLEGSTYYRNRDVKKYAPHNGYTNYELLKKSSEEKGYLENIEEFHSFYYDYSKDLESVNKQMGEINATNMSFDFFKQYNMSFEYNIETKYYKAIRNNETLIDEKDSSEVRPKNIILQFANSKVTGPNLTLTIDHIGSGSGKLFTQGKVIDINWTKDSESSKTIFTTSSGDEIILSPGLTLIEVLDENDNIKITPDID</sequence>
<dbReference type="SUPFAM" id="SSF159774">
    <property type="entry name" value="YerB-like"/>
    <property type="match status" value="1"/>
</dbReference>
<name>A0ABS4KB74_9FIRM</name>
<protein>
    <recommendedName>
        <fullName evidence="5">Lipoprotein yerB</fullName>
    </recommendedName>
</protein>
<dbReference type="PROSITE" id="PS51257">
    <property type="entry name" value="PROKAR_LIPOPROTEIN"/>
    <property type="match status" value="1"/>
</dbReference>
<dbReference type="InterPro" id="IPR023158">
    <property type="entry name" value="YerB-like_sf"/>
</dbReference>
<dbReference type="Gene3D" id="3.50.90.10">
    <property type="entry name" value="YerB-like"/>
    <property type="match status" value="1"/>
</dbReference>
<keyword evidence="4" id="KW-1185">Reference proteome</keyword>
<dbReference type="RefSeq" id="WP_210059808.1">
    <property type="nucleotide sequence ID" value="NZ_JAGGLJ010000001.1"/>
</dbReference>
<comment type="caution">
    <text evidence="3">The sequence shown here is derived from an EMBL/GenBank/DDBJ whole genome shotgun (WGS) entry which is preliminary data.</text>
</comment>
<evidence type="ECO:0000259" key="2">
    <source>
        <dbReference type="Pfam" id="PF17479"/>
    </source>
</evidence>
<feature type="domain" description="DUF3048" evidence="2">
    <location>
        <begin position="221"/>
        <end position="328"/>
    </location>
</feature>
<evidence type="ECO:0000259" key="1">
    <source>
        <dbReference type="Pfam" id="PF11258"/>
    </source>
</evidence>
<dbReference type="Pfam" id="PF17479">
    <property type="entry name" value="DUF3048_C"/>
    <property type="match status" value="1"/>
</dbReference>
<dbReference type="InterPro" id="IPR035328">
    <property type="entry name" value="DUF3048_C"/>
</dbReference>
<evidence type="ECO:0000313" key="3">
    <source>
        <dbReference type="EMBL" id="MBP2024501.1"/>
    </source>
</evidence>
<dbReference type="EMBL" id="JAGGLJ010000001">
    <property type="protein sequence ID" value="MBP2024501.1"/>
    <property type="molecule type" value="Genomic_DNA"/>
</dbReference>
<accession>A0ABS4KB74</accession>
<evidence type="ECO:0008006" key="5">
    <source>
        <dbReference type="Google" id="ProtNLM"/>
    </source>
</evidence>
<proteinExistence type="predicted"/>
<reference evidence="3 4" key="1">
    <citation type="submission" date="2021-03" db="EMBL/GenBank/DDBJ databases">
        <title>Genomic Encyclopedia of Type Strains, Phase IV (KMG-IV): sequencing the most valuable type-strain genomes for metagenomic binning, comparative biology and taxonomic classification.</title>
        <authorList>
            <person name="Goeker M."/>
        </authorList>
    </citation>
    <scope>NUCLEOTIDE SEQUENCE [LARGE SCALE GENOMIC DNA]</scope>
    <source>
        <strain evidence="3 4">DSM 27563</strain>
    </source>
</reference>
<gene>
    <name evidence="3" type="ORF">J2Z71_000016</name>
</gene>
<dbReference type="InterPro" id="IPR021416">
    <property type="entry name" value="DUF3048_N"/>
</dbReference>